<dbReference type="EC" id="2.3.1.35" evidence="13"/>
<comment type="subcellular location">
    <subcellularLocation>
        <location evidence="1 13">Cytoplasm</location>
    </subcellularLocation>
</comment>
<evidence type="ECO:0000256" key="2">
    <source>
        <dbReference type="ARBA" id="ARBA00006774"/>
    </source>
</evidence>
<dbReference type="Pfam" id="PF01960">
    <property type="entry name" value="ArgJ"/>
    <property type="match status" value="1"/>
</dbReference>
<dbReference type="NCBIfam" id="NF003802">
    <property type="entry name" value="PRK05388.1"/>
    <property type="match status" value="1"/>
</dbReference>
<dbReference type="Gene3D" id="3.10.20.340">
    <property type="entry name" value="ArgJ beta chain, C-terminal domain"/>
    <property type="match status" value="1"/>
</dbReference>
<dbReference type="AlphaFoldDB" id="A0A8J7G9L4"/>
<comment type="function">
    <text evidence="12 13">Catalyzes two activities which are involved in the cyclic version of arginine biosynthesis: the synthesis of N-acetylglutamate from glutamate and acetyl-CoA as the acetyl donor, and of ornithine by transacetylation between N(2)-acetylornithine and glutamate.</text>
</comment>
<dbReference type="GO" id="GO:0006592">
    <property type="term" value="P:ornithine biosynthetic process"/>
    <property type="evidence" value="ECO:0007669"/>
    <property type="project" value="TreeGrafter"/>
</dbReference>
<dbReference type="FunFam" id="3.30.2330.10:FF:000001">
    <property type="entry name" value="Arginine biosynthesis bifunctional protein ArgJ, mitochondrial"/>
    <property type="match status" value="1"/>
</dbReference>
<evidence type="ECO:0000256" key="5">
    <source>
        <dbReference type="ARBA" id="ARBA00022605"/>
    </source>
</evidence>
<feature type="chain" id="PRO_5035346537" description="Arginine biosynthesis bifunctional protein ArgJ beta chain" evidence="13">
    <location>
        <begin position="195"/>
        <end position="408"/>
    </location>
</feature>
<evidence type="ECO:0000256" key="11">
    <source>
        <dbReference type="ARBA" id="ARBA00049439"/>
    </source>
</evidence>
<evidence type="ECO:0000256" key="6">
    <source>
        <dbReference type="ARBA" id="ARBA00022679"/>
    </source>
</evidence>
<dbReference type="EMBL" id="JADKPV010000005">
    <property type="protein sequence ID" value="MBF4501753.1"/>
    <property type="molecule type" value="Genomic_DNA"/>
</dbReference>
<proteinExistence type="inferred from homology"/>
<keyword evidence="4 13" id="KW-0055">Arginine biosynthesis</keyword>
<comment type="pathway">
    <text evidence="13">Amino-acid biosynthesis; L-arginine biosynthesis; L-ornithine and N-acetyl-L-glutamate from L-glutamate and N(2)-acetyl-L-ornithine (cyclic): step 1/1.</text>
</comment>
<dbReference type="GO" id="GO:0006526">
    <property type="term" value="P:L-arginine biosynthetic process"/>
    <property type="evidence" value="ECO:0007669"/>
    <property type="project" value="UniProtKB-UniRule"/>
</dbReference>
<feature type="site" description="Involved in the stabilization of negative charge on the oxyanion by the formation of the oxyanion hole" evidence="13">
    <location>
        <position position="122"/>
    </location>
</feature>
<dbReference type="Proteomes" id="UP000622653">
    <property type="component" value="Unassembled WGS sequence"/>
</dbReference>
<comment type="similarity">
    <text evidence="2 13">Belongs to the ArgJ family.</text>
</comment>
<feature type="active site" description="Nucleophile" evidence="13">
    <location>
        <position position="195"/>
    </location>
</feature>
<keyword evidence="9 13" id="KW-0012">Acyltransferase</keyword>
<dbReference type="Gene3D" id="3.30.2330.10">
    <property type="entry name" value="arginine biosynthesis bifunctional protein suprefamily"/>
    <property type="match status" value="1"/>
</dbReference>
<evidence type="ECO:0000313" key="15">
    <source>
        <dbReference type="Proteomes" id="UP000622653"/>
    </source>
</evidence>
<feature type="binding site" evidence="13">
    <location>
        <position position="408"/>
    </location>
    <ligand>
        <name>substrate</name>
    </ligand>
</feature>
<dbReference type="PANTHER" id="PTHR23100:SF0">
    <property type="entry name" value="ARGININE BIOSYNTHESIS BIFUNCTIONAL PROTEIN ARGJ, MITOCHONDRIAL"/>
    <property type="match status" value="1"/>
</dbReference>
<evidence type="ECO:0000313" key="14">
    <source>
        <dbReference type="EMBL" id="MBF4501753.1"/>
    </source>
</evidence>
<comment type="catalytic activity">
    <reaction evidence="11 13">
        <text>N(2)-acetyl-L-ornithine + L-glutamate = N-acetyl-L-glutamate + L-ornithine</text>
        <dbReference type="Rhea" id="RHEA:15349"/>
        <dbReference type="ChEBI" id="CHEBI:29985"/>
        <dbReference type="ChEBI" id="CHEBI:44337"/>
        <dbReference type="ChEBI" id="CHEBI:46911"/>
        <dbReference type="ChEBI" id="CHEBI:57805"/>
        <dbReference type="EC" id="2.3.1.35"/>
    </reaction>
</comment>
<feature type="binding site" evidence="13">
    <location>
        <position position="184"/>
    </location>
    <ligand>
        <name>substrate</name>
    </ligand>
</feature>
<dbReference type="GO" id="GO:0005737">
    <property type="term" value="C:cytoplasm"/>
    <property type="evidence" value="ECO:0007669"/>
    <property type="project" value="UniProtKB-SubCell"/>
</dbReference>
<dbReference type="UniPathway" id="UPA00068">
    <property type="reaction ID" value="UER00106"/>
</dbReference>
<feature type="binding site" evidence="13">
    <location>
        <position position="281"/>
    </location>
    <ligand>
        <name>substrate</name>
    </ligand>
</feature>
<evidence type="ECO:0000256" key="9">
    <source>
        <dbReference type="ARBA" id="ARBA00023315"/>
    </source>
</evidence>
<dbReference type="Gene3D" id="3.60.70.12">
    <property type="entry name" value="L-amino peptidase D-ALA esterase/amidase"/>
    <property type="match status" value="1"/>
</dbReference>
<keyword evidence="15" id="KW-1185">Reference proteome</keyword>
<dbReference type="SUPFAM" id="SSF56266">
    <property type="entry name" value="DmpA/ArgJ-like"/>
    <property type="match status" value="1"/>
</dbReference>
<evidence type="ECO:0000256" key="7">
    <source>
        <dbReference type="ARBA" id="ARBA00022813"/>
    </source>
</evidence>
<feature type="site" description="Cleavage; by autolysis" evidence="13">
    <location>
        <begin position="194"/>
        <end position="195"/>
    </location>
</feature>
<comment type="pathway">
    <text evidence="13">Amino-acid biosynthesis; L-arginine biosynthesis; N(2)-acetyl-L-ornithine from L-glutamate: step 1/4.</text>
</comment>
<dbReference type="InterPro" id="IPR042195">
    <property type="entry name" value="ArgJ_beta_C"/>
</dbReference>
<keyword evidence="5 13" id="KW-0028">Amino-acid biosynthesis</keyword>
<organism evidence="14 15">
    <name type="scientific">Savagea serpentis</name>
    <dbReference type="NCBI Taxonomy" id="2785297"/>
    <lineage>
        <taxon>Bacteria</taxon>
        <taxon>Bacillati</taxon>
        <taxon>Bacillota</taxon>
        <taxon>Bacilli</taxon>
        <taxon>Bacillales</taxon>
        <taxon>Caryophanaceae</taxon>
        <taxon>Savagea</taxon>
    </lineage>
</organism>
<dbReference type="NCBIfam" id="TIGR00120">
    <property type="entry name" value="ArgJ"/>
    <property type="match status" value="1"/>
</dbReference>
<evidence type="ECO:0000256" key="3">
    <source>
        <dbReference type="ARBA" id="ARBA00011475"/>
    </source>
</evidence>
<gene>
    <name evidence="13 14" type="primary">argJ</name>
    <name evidence="14" type="ORF">IRY55_10285</name>
</gene>
<evidence type="ECO:0000256" key="13">
    <source>
        <dbReference type="HAMAP-Rule" id="MF_01106"/>
    </source>
</evidence>
<keyword evidence="7 13" id="KW-0068">Autocatalytic cleavage</keyword>
<evidence type="ECO:0000256" key="1">
    <source>
        <dbReference type="ARBA" id="ARBA00004496"/>
    </source>
</evidence>
<dbReference type="InterPro" id="IPR016117">
    <property type="entry name" value="ArgJ-like_dom_sf"/>
</dbReference>
<keyword evidence="8 13" id="KW-0511">Multifunctional enzyme</keyword>
<feature type="binding site" evidence="13">
    <location>
        <position position="195"/>
    </location>
    <ligand>
        <name>substrate</name>
    </ligand>
</feature>
<dbReference type="PANTHER" id="PTHR23100">
    <property type="entry name" value="ARGININE BIOSYNTHESIS BIFUNCTIONAL PROTEIN ARGJ"/>
    <property type="match status" value="1"/>
</dbReference>
<comment type="subunit">
    <text evidence="3 13">Heterotetramer of two alpha and two beta chains.</text>
</comment>
<dbReference type="InterPro" id="IPR002813">
    <property type="entry name" value="Arg_biosynth_ArgJ"/>
</dbReference>
<dbReference type="FunFam" id="3.60.70.12:FF:000001">
    <property type="entry name" value="Arginine biosynthesis bifunctional protein ArgJ, chloroplastic"/>
    <property type="match status" value="1"/>
</dbReference>
<evidence type="ECO:0000256" key="8">
    <source>
        <dbReference type="ARBA" id="ARBA00023268"/>
    </source>
</evidence>
<dbReference type="GO" id="GO:0004358">
    <property type="term" value="F:L-glutamate N-acetyltransferase activity, acting on acetyl-L-ornithine as donor"/>
    <property type="evidence" value="ECO:0007669"/>
    <property type="project" value="UniProtKB-UniRule"/>
</dbReference>
<dbReference type="GO" id="GO:0004042">
    <property type="term" value="F:L-glutamate N-acetyltransferase activity"/>
    <property type="evidence" value="ECO:0007669"/>
    <property type="project" value="UniProtKB-UniRule"/>
</dbReference>
<protein>
    <recommendedName>
        <fullName evidence="13">Arginine biosynthesis bifunctional protein ArgJ</fullName>
    </recommendedName>
    <domain>
        <recommendedName>
            <fullName evidence="13">Glutamate N-acetyltransferase</fullName>
            <ecNumber evidence="13">2.3.1.35</ecNumber>
        </recommendedName>
        <alternativeName>
            <fullName evidence="13">Ornithine acetyltransferase</fullName>
            <shortName evidence="13">OATase</shortName>
        </alternativeName>
        <alternativeName>
            <fullName evidence="13">Ornithine transacetylase</fullName>
        </alternativeName>
    </domain>
    <domain>
        <recommendedName>
            <fullName evidence="13">Amino-acid acetyltransferase</fullName>
            <ecNumber evidence="13">2.3.1.1</ecNumber>
        </recommendedName>
        <alternativeName>
            <fullName evidence="13">N-acetylglutamate synthase</fullName>
            <shortName evidence="13">AGSase</shortName>
        </alternativeName>
    </domain>
    <component>
        <recommendedName>
            <fullName evidence="13">Arginine biosynthesis bifunctional protein ArgJ alpha chain</fullName>
        </recommendedName>
    </component>
    <component>
        <recommendedName>
            <fullName evidence="13">Arginine biosynthesis bifunctional protein ArgJ beta chain</fullName>
        </recommendedName>
    </component>
</protein>
<name>A0A8J7G9L4_9BACL</name>
<sequence length="408" mass="43482">MELVQKIQKQYSHKNVITPKGYRAGGMHCGLKYKRSDLAIIYSEVPAHVAGVFTTNAIQAAPLHVTKEVVYETKKMQAIVVNSGNANACTGKQGLENAYKMQQATAEKLGIDSNLVGVASTGIIGEQMNMEPVLTGIDKLYIGTSSENAIQVSQAILTTDTVTKTTSYVLDIDGKEVTISGVAKGSGMIAPNMATMLAFITTDAAVTSEALQQALSSITDQTFNSITVDGDTSTNDTVLVMANGMAENDMLTDEHPDWDVFVEGVRAVSEDLAKMIAKDGEGATKLVEVNVNNGMCEETSRIIAKKVVGSPLVKTAMYGNDGNWGRIIAAIGYSGVPIDPNKISIKIGPFDVLSMGEPVPFEDAAVTHYLKKSEVVIDIDLGIGDASGTAWGCDLSYDYVQINASYRT</sequence>
<evidence type="ECO:0000256" key="12">
    <source>
        <dbReference type="ARBA" id="ARBA00054976"/>
    </source>
</evidence>
<dbReference type="CDD" id="cd02152">
    <property type="entry name" value="OAT"/>
    <property type="match status" value="1"/>
</dbReference>
<feature type="site" description="Involved in the stabilization of negative charge on the oxyanion by the formation of the oxyanion hole" evidence="13">
    <location>
        <position position="121"/>
    </location>
</feature>
<comment type="caution">
    <text evidence="14">The sequence shown here is derived from an EMBL/GenBank/DDBJ whole genome shotgun (WGS) entry which is preliminary data.</text>
</comment>
<feature type="chain" id="PRO_5035346536" description="Arginine biosynthesis bifunctional protein ArgJ alpha chain" evidence="13">
    <location>
        <begin position="1"/>
        <end position="194"/>
    </location>
</feature>
<keyword evidence="6 13" id="KW-0808">Transferase</keyword>
<feature type="binding site" evidence="13">
    <location>
        <position position="158"/>
    </location>
    <ligand>
        <name>substrate</name>
    </ligand>
</feature>
<dbReference type="FunFam" id="3.10.20.340:FF:000001">
    <property type="entry name" value="Arginine biosynthesis bifunctional protein ArgJ, chloroplastic"/>
    <property type="match status" value="1"/>
</dbReference>
<dbReference type="EC" id="2.3.1.1" evidence="13"/>
<dbReference type="RefSeq" id="WP_194563232.1">
    <property type="nucleotide sequence ID" value="NZ_JADKPV010000005.1"/>
</dbReference>
<accession>A0A8J7G9L4</accession>
<feature type="binding site" evidence="13">
    <location>
        <position position="403"/>
    </location>
    <ligand>
        <name>substrate</name>
    </ligand>
</feature>
<reference evidence="14" key="1">
    <citation type="submission" date="2020-11" db="EMBL/GenBank/DDBJ databases">
        <title>Multidrug resistant novel bacterium Savagea serpentis sp. nov., isolated from the scats of a vine snake (Ahaetulla nasuta).</title>
        <authorList>
            <person name="Venkata Ramana V."/>
            <person name="Vikas Patil S."/>
            <person name="Yogita Lugani V."/>
        </authorList>
    </citation>
    <scope>NUCLEOTIDE SEQUENCE</scope>
    <source>
        <strain evidence="14">SN6</strain>
    </source>
</reference>
<evidence type="ECO:0000256" key="10">
    <source>
        <dbReference type="ARBA" id="ARBA00048372"/>
    </source>
</evidence>
<dbReference type="HAMAP" id="MF_01106">
    <property type="entry name" value="ArgJ"/>
    <property type="match status" value="1"/>
</dbReference>
<keyword evidence="13" id="KW-0963">Cytoplasm</keyword>
<comment type="catalytic activity">
    <reaction evidence="10 13">
        <text>L-glutamate + acetyl-CoA = N-acetyl-L-glutamate + CoA + H(+)</text>
        <dbReference type="Rhea" id="RHEA:24292"/>
        <dbReference type="ChEBI" id="CHEBI:15378"/>
        <dbReference type="ChEBI" id="CHEBI:29985"/>
        <dbReference type="ChEBI" id="CHEBI:44337"/>
        <dbReference type="ChEBI" id="CHEBI:57287"/>
        <dbReference type="ChEBI" id="CHEBI:57288"/>
        <dbReference type="EC" id="2.3.1.1"/>
    </reaction>
</comment>
<evidence type="ECO:0000256" key="4">
    <source>
        <dbReference type="ARBA" id="ARBA00022571"/>
    </source>
</evidence>